<keyword evidence="1" id="KW-0862">Zinc</keyword>
<feature type="binding site" evidence="1">
    <location>
        <position position="228"/>
    </location>
    <ligand>
        <name>Zn(2+)</name>
        <dbReference type="ChEBI" id="CHEBI:29105"/>
    </ligand>
</feature>
<name>A0A7J5UKH7_9MICO</name>
<organism evidence="2 3">
    <name type="scientific">Georgenia thermotolerans</name>
    <dbReference type="NCBI Taxonomy" id="527326"/>
    <lineage>
        <taxon>Bacteria</taxon>
        <taxon>Bacillati</taxon>
        <taxon>Actinomycetota</taxon>
        <taxon>Actinomycetes</taxon>
        <taxon>Micrococcales</taxon>
        <taxon>Bogoriellaceae</taxon>
        <taxon>Georgenia</taxon>
    </lineage>
</organism>
<keyword evidence="3" id="KW-1185">Reference proteome</keyword>
<keyword evidence="1" id="KW-0479">Metal-binding</keyword>
<dbReference type="EMBL" id="WHJE01000142">
    <property type="protein sequence ID" value="KAE8762634.1"/>
    <property type="molecule type" value="Genomic_DNA"/>
</dbReference>
<dbReference type="InterPro" id="IPR058053">
    <property type="entry name" value="RamC_C"/>
</dbReference>
<protein>
    <recommendedName>
        <fullName evidence="4">Lanthionine synthetase</fullName>
    </recommendedName>
</protein>
<evidence type="ECO:0008006" key="4">
    <source>
        <dbReference type="Google" id="ProtNLM"/>
    </source>
</evidence>
<evidence type="ECO:0000256" key="1">
    <source>
        <dbReference type="PIRSR" id="PIRSR607822-1"/>
    </source>
</evidence>
<dbReference type="GO" id="GO:0031179">
    <property type="term" value="P:peptide modification"/>
    <property type="evidence" value="ECO:0007669"/>
    <property type="project" value="InterPro"/>
</dbReference>
<sequence>MGDASVLLPFERRHAESAVRTTAAAAATVSESRAGQLIDLVSRRGDVMEASLDAESYPRLRDHLVRSILATATPERAERLFPGDPQQLLRPFGGVSLGSGAAGVLWALATAGTKVPTELVDWLEGAVPGMEGPGPGLVDGLGGIALVLDRLGRHEAAGRIWHEVEQAPLDRLGTALADGLPGLGLALLERAPFCDGEALCDRVFLIAEELVRRLEDGAHDLRRPGLLHGGAGAALFLLHVYEMTADRRMLTQAERALRQDLAFLGWVDLAAEGAPELWRNRPLLGSGSAGVAMVLHEALNHLDTPWMFQARDAIAAACEQRVGSHAGLLHGWAGTLVALHYLRTRPWDPPADRYAAIRPHLERLAHPAARARIPFVGLDASRSSADLSTGAAGVLVALEHLLGEGERRLPLFW</sequence>
<evidence type="ECO:0000313" key="2">
    <source>
        <dbReference type="EMBL" id="KAE8762634.1"/>
    </source>
</evidence>
<dbReference type="PRINTS" id="PR01950">
    <property type="entry name" value="LANCSUPER"/>
</dbReference>
<dbReference type="RefSeq" id="WP_152202512.1">
    <property type="nucleotide sequence ID" value="NZ_VUKF01000015.1"/>
</dbReference>
<dbReference type="SUPFAM" id="SSF158745">
    <property type="entry name" value="LanC-like"/>
    <property type="match status" value="1"/>
</dbReference>
<dbReference type="Proteomes" id="UP000451860">
    <property type="component" value="Unassembled WGS sequence"/>
</dbReference>
<reference evidence="2 3" key="1">
    <citation type="submission" date="2019-10" db="EMBL/GenBank/DDBJ databases">
        <title>Georgenia wutianyii sp. nov. and Georgenia yuyongxinii sp. nov. isolated from plateau pika (Ochotona curzoniae) in the Qinghai-Tibet plateau of China.</title>
        <authorList>
            <person name="Tian Z."/>
        </authorList>
    </citation>
    <scope>NUCLEOTIDE SEQUENCE [LARGE SCALE GENOMIC DNA]</scope>
    <source>
        <strain evidence="2 3">DSM 21501</strain>
    </source>
</reference>
<dbReference type="InterPro" id="IPR007822">
    <property type="entry name" value="LANC-like"/>
</dbReference>
<dbReference type="OrthoDB" id="1492512at2"/>
<accession>A0A7J5UKH7</accession>
<dbReference type="SMART" id="SM01260">
    <property type="entry name" value="LANC_like"/>
    <property type="match status" value="1"/>
</dbReference>
<dbReference type="GO" id="GO:0046872">
    <property type="term" value="F:metal ion binding"/>
    <property type="evidence" value="ECO:0007669"/>
    <property type="project" value="UniProtKB-KW"/>
</dbReference>
<dbReference type="AlphaFoldDB" id="A0A7J5UKH7"/>
<evidence type="ECO:0000313" key="3">
    <source>
        <dbReference type="Proteomes" id="UP000451860"/>
    </source>
</evidence>
<proteinExistence type="predicted"/>
<dbReference type="CDD" id="cd04791">
    <property type="entry name" value="LanC_SerThrkinase"/>
    <property type="match status" value="1"/>
</dbReference>
<comment type="caution">
    <text evidence="2">The sequence shown here is derived from an EMBL/GenBank/DDBJ whole genome shotgun (WGS) entry which is preliminary data.</text>
</comment>
<dbReference type="Gene3D" id="1.50.10.20">
    <property type="match status" value="1"/>
</dbReference>
<gene>
    <name evidence="2" type="ORF">GB883_18340</name>
</gene>
<dbReference type="Pfam" id="PF05147">
    <property type="entry name" value="LANC_like"/>
    <property type="match status" value="1"/>
</dbReference>